<dbReference type="AlphaFoldDB" id="A0A7W2JP54"/>
<organism evidence="1 2">
    <name type="scientific">Pseudomonas juntendi</name>
    <dbReference type="NCBI Taxonomy" id="2666183"/>
    <lineage>
        <taxon>Bacteria</taxon>
        <taxon>Pseudomonadati</taxon>
        <taxon>Pseudomonadota</taxon>
        <taxon>Gammaproteobacteria</taxon>
        <taxon>Pseudomonadales</taxon>
        <taxon>Pseudomonadaceae</taxon>
        <taxon>Pseudomonas</taxon>
    </lineage>
</organism>
<protein>
    <submittedName>
        <fullName evidence="1">Uncharacterized protein</fullName>
    </submittedName>
</protein>
<name>A0A7W2JP54_9PSED</name>
<dbReference type="RefSeq" id="WP_182369586.1">
    <property type="nucleotide sequence ID" value="NZ_JACGCU010000077.1"/>
</dbReference>
<accession>A0A7W2JP54</accession>
<evidence type="ECO:0000313" key="1">
    <source>
        <dbReference type="EMBL" id="MBA6062594.1"/>
    </source>
</evidence>
<dbReference type="EMBL" id="JACGCU010000077">
    <property type="protein sequence ID" value="MBA6062594.1"/>
    <property type="molecule type" value="Genomic_DNA"/>
</dbReference>
<proteinExistence type="predicted"/>
<reference evidence="1 2" key="1">
    <citation type="submission" date="2020-07" db="EMBL/GenBank/DDBJ databases">
        <title>Diversity of carbapenemase encoding genes among Pseudomonas putida group clinical isolates in a tertiary Brazilian hospital.</title>
        <authorList>
            <person name="Alberto-Lei F."/>
            <person name="Nodari C.S."/>
            <person name="Streling A.P."/>
            <person name="Paulino J.T."/>
            <person name="Bessa-Neto F.O."/>
            <person name="Cayo R."/>
            <person name="Gales A.C."/>
        </authorList>
    </citation>
    <scope>NUCLEOTIDE SEQUENCE [LARGE SCALE GENOMIC DNA]</scope>
    <source>
        <strain evidence="1 2">14535</strain>
    </source>
</reference>
<evidence type="ECO:0000313" key="2">
    <source>
        <dbReference type="Proteomes" id="UP000556620"/>
    </source>
</evidence>
<gene>
    <name evidence="1" type="ORF">H4C44_25910</name>
</gene>
<sequence>MSTQKDKDGNKLVAKAASDPSAAAEHAILLLYALNDETQLNGLWVKRHTLIGHDVDGGELVVSEREMNRTTWELSLVHLGYPKLQFDTSRRTLKLDKNLLTDLRLSLTTPIGMNARQAVRIEQSDGSAGKVLEVTLGLNSSHIEYHKWKGSEAVVHWEQPATYVIANDRLSADRFKQHFEALKRMKIATLSKPVSVALDDVWVYFEYGESPMRINVLNGPGQVAAQSDPILVPASEDVAIAFEVGAFPITLTQLPPVDKDWVVGLFAPSWSMKWTLGGYVPPGNFYFAIYALSGSETAQTKVTTQAQALKCSPLISFCEYGGDLEEIQLMSAGAQPVWGAEGTLHGELLLQNGKHYYKPPQSLPAAVRFNTGGDTFIPAASRASLVTPTETDIIKVTDTWQEAYATFVIRWVYPTHFIRVARHALGLKLSLFYLNGRQEEKAVADSQVSWRVLAGNGSVIAGVFRPDVSNPSPYSVVMGEDTFAVDDWRWGLTIIAMPMLDIDTLVDYYSR</sequence>
<dbReference type="Proteomes" id="UP000556620">
    <property type="component" value="Unassembled WGS sequence"/>
</dbReference>
<comment type="caution">
    <text evidence="1">The sequence shown here is derived from an EMBL/GenBank/DDBJ whole genome shotgun (WGS) entry which is preliminary data.</text>
</comment>